<proteinExistence type="predicted"/>
<comment type="caution">
    <text evidence="1">The sequence shown here is derived from an EMBL/GenBank/DDBJ whole genome shotgun (WGS) entry which is preliminary data.</text>
</comment>
<keyword evidence="2" id="KW-1185">Reference proteome</keyword>
<sequence length="192" mass="22478">ELCELVDTTKLDRIWDSFEKSILYAAKKNIPHKKLKKGAPNNIRSNKFDKNSTSVILKKDIISLSRIYKSLKHQYKTTEATNLSENIVADFNHQVREINEKYRLEIMLSSDFSAEDSLAKIKGWWFILNKHWAAKIEKEKTKQKPFCKVSIDRVLSNINGEFLLSTDPKEVFTKTEAHFQQQFAKRQTKLEQ</sequence>
<accession>A0ABN7XIM1</accession>
<gene>
    <name evidence="1" type="ORF">GMARGA_LOCUS43959</name>
</gene>
<feature type="non-terminal residue" evidence="1">
    <location>
        <position position="1"/>
    </location>
</feature>
<organism evidence="1 2">
    <name type="scientific">Gigaspora margarita</name>
    <dbReference type="NCBI Taxonomy" id="4874"/>
    <lineage>
        <taxon>Eukaryota</taxon>
        <taxon>Fungi</taxon>
        <taxon>Fungi incertae sedis</taxon>
        <taxon>Mucoromycota</taxon>
        <taxon>Glomeromycotina</taxon>
        <taxon>Glomeromycetes</taxon>
        <taxon>Diversisporales</taxon>
        <taxon>Gigasporaceae</taxon>
        <taxon>Gigaspora</taxon>
    </lineage>
</organism>
<evidence type="ECO:0000313" key="2">
    <source>
        <dbReference type="Proteomes" id="UP000789901"/>
    </source>
</evidence>
<reference evidence="1 2" key="1">
    <citation type="submission" date="2021-06" db="EMBL/GenBank/DDBJ databases">
        <authorList>
            <person name="Kallberg Y."/>
            <person name="Tangrot J."/>
            <person name="Rosling A."/>
        </authorList>
    </citation>
    <scope>NUCLEOTIDE SEQUENCE [LARGE SCALE GENOMIC DNA]</scope>
    <source>
        <strain evidence="1 2">120-4 pot B 10/14</strain>
    </source>
</reference>
<dbReference type="Proteomes" id="UP000789901">
    <property type="component" value="Unassembled WGS sequence"/>
</dbReference>
<evidence type="ECO:0000313" key="1">
    <source>
        <dbReference type="EMBL" id="CAG8855138.1"/>
    </source>
</evidence>
<feature type="non-terminal residue" evidence="1">
    <location>
        <position position="192"/>
    </location>
</feature>
<name>A0ABN7XIM1_GIGMA</name>
<dbReference type="EMBL" id="CAJVQB010146273">
    <property type="protein sequence ID" value="CAG8855138.1"/>
    <property type="molecule type" value="Genomic_DNA"/>
</dbReference>
<protein>
    <submittedName>
        <fullName evidence="1">38228_t:CDS:1</fullName>
    </submittedName>
</protein>